<evidence type="ECO:0000256" key="2">
    <source>
        <dbReference type="ARBA" id="ARBA00023315"/>
    </source>
</evidence>
<dbReference type="PANTHER" id="PTHR43420">
    <property type="entry name" value="ACETYLTRANSFERASE"/>
    <property type="match status" value="1"/>
</dbReference>
<keyword evidence="2" id="KW-0012">Acyltransferase</keyword>
<reference evidence="4 5" key="1">
    <citation type="submission" date="2019-12" db="EMBL/GenBank/DDBJ databases">
        <title>Paenibacillus sp. nov. sp. isolated from soil.</title>
        <authorList>
            <person name="Kim J."/>
            <person name="Jeong S.E."/>
            <person name="Jung H.S."/>
            <person name="Jeon C.O."/>
        </authorList>
    </citation>
    <scope>NUCLEOTIDE SEQUENCE [LARGE SCALE GENOMIC DNA]</scope>
    <source>
        <strain evidence="4 5">5J-6</strain>
    </source>
</reference>
<dbReference type="AlphaFoldDB" id="A0A6L8V7N0"/>
<keyword evidence="1 4" id="KW-0808">Transferase</keyword>
<gene>
    <name evidence="4" type="ORF">GQF01_24790</name>
</gene>
<dbReference type="InterPro" id="IPR016181">
    <property type="entry name" value="Acyl_CoA_acyltransferase"/>
</dbReference>
<dbReference type="EMBL" id="WTUZ01000022">
    <property type="protein sequence ID" value="MZQ85339.1"/>
    <property type="molecule type" value="Genomic_DNA"/>
</dbReference>
<dbReference type="Pfam" id="PF00583">
    <property type="entry name" value="Acetyltransf_1"/>
    <property type="match status" value="1"/>
</dbReference>
<dbReference type="InterPro" id="IPR050680">
    <property type="entry name" value="YpeA/RimI_acetyltransf"/>
</dbReference>
<accession>A0A6L8V7N0</accession>
<feature type="domain" description="N-acetyltransferase" evidence="3">
    <location>
        <begin position="8"/>
        <end position="174"/>
    </location>
</feature>
<dbReference type="CDD" id="cd04301">
    <property type="entry name" value="NAT_SF"/>
    <property type="match status" value="1"/>
</dbReference>
<proteinExistence type="predicted"/>
<sequence>MNNEELYLEIKEAQESQLDFLVTQFSPDNPKFQYNRFAVQKRGEGLYMIAWHNNAPVGHFLLRWSGPHVESVTKLVDISHSAFLEAGLTIDEYRRKGVATAIIKEAERLAKERKCTSIGLEVGISNAEAKRLYQKLGYIDWGHGEFLISWEYEDEYGNTGIETEVVIYMQKELILAIK</sequence>
<name>A0A6L8V7N0_9BACL</name>
<keyword evidence="5" id="KW-1185">Reference proteome</keyword>
<dbReference type="SUPFAM" id="SSF55729">
    <property type="entry name" value="Acyl-CoA N-acyltransferases (Nat)"/>
    <property type="match status" value="1"/>
</dbReference>
<evidence type="ECO:0000256" key="1">
    <source>
        <dbReference type="ARBA" id="ARBA00022679"/>
    </source>
</evidence>
<evidence type="ECO:0000259" key="3">
    <source>
        <dbReference type="PROSITE" id="PS51186"/>
    </source>
</evidence>
<dbReference type="RefSeq" id="WP_161409488.1">
    <property type="nucleotide sequence ID" value="NZ_WTUZ01000022.1"/>
</dbReference>
<dbReference type="PROSITE" id="PS51186">
    <property type="entry name" value="GNAT"/>
    <property type="match status" value="1"/>
</dbReference>
<organism evidence="4 5">
    <name type="scientific">Paenibacillus silvestris</name>
    <dbReference type="NCBI Taxonomy" id="2606219"/>
    <lineage>
        <taxon>Bacteria</taxon>
        <taxon>Bacillati</taxon>
        <taxon>Bacillota</taxon>
        <taxon>Bacilli</taxon>
        <taxon>Bacillales</taxon>
        <taxon>Paenibacillaceae</taxon>
        <taxon>Paenibacillus</taxon>
    </lineage>
</organism>
<comment type="caution">
    <text evidence="4">The sequence shown here is derived from an EMBL/GenBank/DDBJ whole genome shotgun (WGS) entry which is preliminary data.</text>
</comment>
<dbReference type="GO" id="GO:0016747">
    <property type="term" value="F:acyltransferase activity, transferring groups other than amino-acyl groups"/>
    <property type="evidence" value="ECO:0007669"/>
    <property type="project" value="InterPro"/>
</dbReference>
<evidence type="ECO:0000313" key="4">
    <source>
        <dbReference type="EMBL" id="MZQ85339.1"/>
    </source>
</evidence>
<dbReference type="InterPro" id="IPR000182">
    <property type="entry name" value="GNAT_dom"/>
</dbReference>
<evidence type="ECO:0000313" key="5">
    <source>
        <dbReference type="Proteomes" id="UP000481087"/>
    </source>
</evidence>
<protein>
    <submittedName>
        <fullName evidence="4">GNAT family N-acetyltransferase</fullName>
    </submittedName>
</protein>
<dbReference type="Gene3D" id="3.40.630.30">
    <property type="match status" value="1"/>
</dbReference>
<dbReference type="Proteomes" id="UP000481087">
    <property type="component" value="Unassembled WGS sequence"/>
</dbReference>